<protein>
    <submittedName>
        <fullName evidence="1">Uncharacterized protein</fullName>
    </submittedName>
</protein>
<organism evidence="1 2">
    <name type="scientific">Pleomassaria siparia CBS 279.74</name>
    <dbReference type="NCBI Taxonomy" id="1314801"/>
    <lineage>
        <taxon>Eukaryota</taxon>
        <taxon>Fungi</taxon>
        <taxon>Dikarya</taxon>
        <taxon>Ascomycota</taxon>
        <taxon>Pezizomycotina</taxon>
        <taxon>Dothideomycetes</taxon>
        <taxon>Pleosporomycetidae</taxon>
        <taxon>Pleosporales</taxon>
        <taxon>Pleomassariaceae</taxon>
        <taxon>Pleomassaria</taxon>
    </lineage>
</organism>
<sequence length="313" mass="35118">MNRSTHLGTVPTTTSAANNTVQEVPNKKTIKASKPDGNNYLATSPVELGNNVRRRTTFINKRARDTQLNQSFATGNTDCGDGRYEIEFTEPNPFLRSDDDGALADAAIERRDVGSIKAEKKPPSRTHVDAPVNCFDLHSVRPDQIRAHMKTLIASTSKARADNTAALVALEQSCAIPSFTSSTTADTLVASIEASQVVSVMLFSPQTSYQTSVRTLRTFVADMLTMVPYEDVNRVTIKREFNKFTETANEWELAITRQMHNITVRSFSREVKGTERQTLESWMECTRQRLRNLKLEEEMLVGWAEQLVRILEQ</sequence>
<name>A0A6G1JQ16_9PLEO</name>
<dbReference type="EMBL" id="MU005793">
    <property type="protein sequence ID" value="KAF2702724.1"/>
    <property type="molecule type" value="Genomic_DNA"/>
</dbReference>
<keyword evidence="2" id="KW-1185">Reference proteome</keyword>
<gene>
    <name evidence="1" type="ORF">K504DRAFT_452970</name>
</gene>
<dbReference type="OrthoDB" id="10640049at2759"/>
<reference evidence="1" key="1">
    <citation type="journal article" date="2020" name="Stud. Mycol.">
        <title>101 Dothideomycetes genomes: a test case for predicting lifestyles and emergence of pathogens.</title>
        <authorList>
            <person name="Haridas S."/>
            <person name="Albert R."/>
            <person name="Binder M."/>
            <person name="Bloem J."/>
            <person name="Labutti K."/>
            <person name="Salamov A."/>
            <person name="Andreopoulos B."/>
            <person name="Baker S."/>
            <person name="Barry K."/>
            <person name="Bills G."/>
            <person name="Bluhm B."/>
            <person name="Cannon C."/>
            <person name="Castanera R."/>
            <person name="Culley D."/>
            <person name="Daum C."/>
            <person name="Ezra D."/>
            <person name="Gonzalez J."/>
            <person name="Henrissat B."/>
            <person name="Kuo A."/>
            <person name="Liang C."/>
            <person name="Lipzen A."/>
            <person name="Lutzoni F."/>
            <person name="Magnuson J."/>
            <person name="Mondo S."/>
            <person name="Nolan M."/>
            <person name="Ohm R."/>
            <person name="Pangilinan J."/>
            <person name="Park H.-J."/>
            <person name="Ramirez L."/>
            <person name="Alfaro M."/>
            <person name="Sun H."/>
            <person name="Tritt A."/>
            <person name="Yoshinaga Y."/>
            <person name="Zwiers L.-H."/>
            <person name="Turgeon B."/>
            <person name="Goodwin S."/>
            <person name="Spatafora J."/>
            <person name="Crous P."/>
            <person name="Grigoriev I."/>
        </authorList>
    </citation>
    <scope>NUCLEOTIDE SEQUENCE</scope>
    <source>
        <strain evidence="1">CBS 279.74</strain>
    </source>
</reference>
<dbReference type="AlphaFoldDB" id="A0A6G1JQ16"/>
<dbReference type="Proteomes" id="UP000799428">
    <property type="component" value="Unassembled WGS sequence"/>
</dbReference>
<evidence type="ECO:0000313" key="1">
    <source>
        <dbReference type="EMBL" id="KAF2702724.1"/>
    </source>
</evidence>
<evidence type="ECO:0000313" key="2">
    <source>
        <dbReference type="Proteomes" id="UP000799428"/>
    </source>
</evidence>
<proteinExistence type="predicted"/>
<accession>A0A6G1JQ16</accession>